<dbReference type="EMBL" id="DS469546">
    <property type="protein sequence ID" value="EDO44298.1"/>
    <property type="molecule type" value="Genomic_DNA"/>
</dbReference>
<evidence type="ECO:0000313" key="12">
    <source>
        <dbReference type="EMBL" id="EDO44298.1"/>
    </source>
</evidence>
<evidence type="ECO:0000256" key="8">
    <source>
        <dbReference type="ARBA" id="ARBA00023288"/>
    </source>
</evidence>
<sequence>MAAKHWKERVLSRIFHIFITTAVVLSLFLTNTELKRSIFDGRWYYWSSFLILCVLGLVFYFIAGIMDPGYVETQEHNNILISYEKAEVDIESQSENESDNAEETCKILATPPFGSRLRRCGYCAIMQPLRTKHCEDCGRCVRKYDHHCPWLGTCVGERNHRFFWCFLVSQNALVAWAIEIAWHGFVYKDSWWDWVVANAFLLISMFILIFGMITVFLLLCCHTYLMVTAQTTWEYMSRSRISYLKTLSEDINPFDQGYLCNVYGFLCQCRIQKWEAMLRAHERWA</sequence>
<dbReference type="AlphaFoldDB" id="A7RWD7"/>
<dbReference type="PANTHER" id="PTHR22883">
    <property type="entry name" value="ZINC FINGER DHHC DOMAIN CONTAINING PROTEIN"/>
    <property type="match status" value="1"/>
</dbReference>
<evidence type="ECO:0000256" key="5">
    <source>
        <dbReference type="ARBA" id="ARBA00022989"/>
    </source>
</evidence>
<keyword evidence="9 10" id="KW-0012">Acyltransferase</keyword>
<dbReference type="KEGG" id="nve:5516272"/>
<evidence type="ECO:0000256" key="6">
    <source>
        <dbReference type="ARBA" id="ARBA00023136"/>
    </source>
</evidence>
<evidence type="ECO:0000256" key="7">
    <source>
        <dbReference type="ARBA" id="ARBA00023139"/>
    </source>
</evidence>
<dbReference type="PROSITE" id="PS50216">
    <property type="entry name" value="DHHC"/>
    <property type="match status" value="1"/>
</dbReference>
<dbReference type="HOGENOM" id="CLU_031257_2_0_1"/>
<dbReference type="PhylomeDB" id="A7RWD7"/>
<evidence type="ECO:0000259" key="11">
    <source>
        <dbReference type="Pfam" id="PF01529"/>
    </source>
</evidence>
<gene>
    <name evidence="12" type="ORF">NEMVEDRAFT_v1g241156</name>
</gene>
<evidence type="ECO:0000256" key="9">
    <source>
        <dbReference type="ARBA" id="ARBA00023315"/>
    </source>
</evidence>
<feature type="transmembrane region" description="Helical" evidence="10">
    <location>
        <begin position="12"/>
        <end position="31"/>
    </location>
</feature>
<keyword evidence="4 10" id="KW-0812">Transmembrane</keyword>
<evidence type="ECO:0000313" key="13">
    <source>
        <dbReference type="Proteomes" id="UP000001593"/>
    </source>
</evidence>
<accession>A7RWD7</accession>
<evidence type="ECO:0000256" key="3">
    <source>
        <dbReference type="ARBA" id="ARBA00022679"/>
    </source>
</evidence>
<keyword evidence="6 10" id="KW-0472">Membrane</keyword>
<feature type="domain" description="Palmitoyltransferase DHHC" evidence="11">
    <location>
        <begin position="118"/>
        <end position="238"/>
    </location>
</feature>
<dbReference type="PANTHER" id="PTHR22883:SF301">
    <property type="entry name" value="PALMITOYLTRANSFERASE ZDHHC12"/>
    <property type="match status" value="1"/>
</dbReference>
<evidence type="ECO:0000256" key="4">
    <source>
        <dbReference type="ARBA" id="ARBA00022692"/>
    </source>
</evidence>
<dbReference type="STRING" id="45351.A7RWD7"/>
<dbReference type="GO" id="GO:0019706">
    <property type="term" value="F:protein-cysteine S-palmitoyltransferase activity"/>
    <property type="evidence" value="ECO:0000318"/>
    <property type="project" value="GO_Central"/>
</dbReference>
<evidence type="ECO:0000256" key="2">
    <source>
        <dbReference type="ARBA" id="ARBA00008574"/>
    </source>
</evidence>
<reference evidence="12 13" key="1">
    <citation type="journal article" date="2007" name="Science">
        <title>Sea anemone genome reveals ancestral eumetazoan gene repertoire and genomic organization.</title>
        <authorList>
            <person name="Putnam N.H."/>
            <person name="Srivastava M."/>
            <person name="Hellsten U."/>
            <person name="Dirks B."/>
            <person name="Chapman J."/>
            <person name="Salamov A."/>
            <person name="Terry A."/>
            <person name="Shapiro H."/>
            <person name="Lindquist E."/>
            <person name="Kapitonov V.V."/>
            <person name="Jurka J."/>
            <person name="Genikhovich G."/>
            <person name="Grigoriev I.V."/>
            <person name="Lucas S.M."/>
            <person name="Steele R.E."/>
            <person name="Finnerty J.R."/>
            <person name="Technau U."/>
            <person name="Martindale M.Q."/>
            <person name="Rokhsar D.S."/>
        </authorList>
    </citation>
    <scope>NUCLEOTIDE SEQUENCE [LARGE SCALE GENOMIC DNA]</scope>
    <source>
        <strain evidence="13">CH2 X CH6</strain>
    </source>
</reference>
<keyword evidence="5 10" id="KW-1133">Transmembrane helix</keyword>
<comment type="similarity">
    <text evidence="2 10">Belongs to the DHHC palmitoyltransferase family.</text>
</comment>
<comment type="domain">
    <text evidence="10">The DHHC domain is required for palmitoyltransferase activity.</text>
</comment>
<proteinExistence type="inferred from homology"/>
<dbReference type="OMA" id="FISPHRI"/>
<feature type="transmembrane region" description="Helical" evidence="10">
    <location>
        <begin position="43"/>
        <end position="63"/>
    </location>
</feature>
<dbReference type="Pfam" id="PF01529">
    <property type="entry name" value="DHHC"/>
    <property type="match status" value="1"/>
</dbReference>
<dbReference type="GO" id="GO:0005794">
    <property type="term" value="C:Golgi apparatus"/>
    <property type="evidence" value="ECO:0000318"/>
    <property type="project" value="GO_Central"/>
</dbReference>
<name>A7RWD7_NEMVE</name>
<evidence type="ECO:0000256" key="10">
    <source>
        <dbReference type="RuleBase" id="RU079119"/>
    </source>
</evidence>
<dbReference type="OrthoDB" id="331948at2759"/>
<organism evidence="12 13">
    <name type="scientific">Nematostella vectensis</name>
    <name type="common">Starlet sea anemone</name>
    <dbReference type="NCBI Taxonomy" id="45351"/>
    <lineage>
        <taxon>Eukaryota</taxon>
        <taxon>Metazoa</taxon>
        <taxon>Cnidaria</taxon>
        <taxon>Anthozoa</taxon>
        <taxon>Hexacorallia</taxon>
        <taxon>Actiniaria</taxon>
        <taxon>Edwardsiidae</taxon>
        <taxon>Nematostella</taxon>
    </lineage>
</organism>
<evidence type="ECO:0000256" key="1">
    <source>
        <dbReference type="ARBA" id="ARBA00004127"/>
    </source>
</evidence>
<keyword evidence="8" id="KW-0449">Lipoprotein</keyword>
<dbReference type="GO" id="GO:0006612">
    <property type="term" value="P:protein targeting to membrane"/>
    <property type="evidence" value="ECO:0000318"/>
    <property type="project" value="GO_Central"/>
</dbReference>
<feature type="transmembrane region" description="Helical" evidence="10">
    <location>
        <begin position="194"/>
        <end position="227"/>
    </location>
</feature>
<dbReference type="InterPro" id="IPR039859">
    <property type="entry name" value="PFA4/ZDH16/20/ERF2-like"/>
</dbReference>
<comment type="subcellular location">
    <subcellularLocation>
        <location evidence="1">Endomembrane system</location>
        <topology evidence="1">Multi-pass membrane protein</topology>
    </subcellularLocation>
</comment>
<feature type="transmembrane region" description="Helical" evidence="10">
    <location>
        <begin position="162"/>
        <end position="182"/>
    </location>
</feature>
<dbReference type="Proteomes" id="UP000001593">
    <property type="component" value="Unassembled WGS sequence"/>
</dbReference>
<dbReference type="GO" id="GO:0005783">
    <property type="term" value="C:endoplasmic reticulum"/>
    <property type="evidence" value="ECO:0000318"/>
    <property type="project" value="GO_Central"/>
</dbReference>
<keyword evidence="7" id="KW-0564">Palmitate</keyword>
<dbReference type="InterPro" id="IPR001594">
    <property type="entry name" value="Palmitoyltrfase_DHHC"/>
</dbReference>
<dbReference type="InParanoid" id="A7RWD7"/>
<comment type="catalytic activity">
    <reaction evidence="10">
        <text>L-cysteinyl-[protein] + hexadecanoyl-CoA = S-hexadecanoyl-L-cysteinyl-[protein] + CoA</text>
        <dbReference type="Rhea" id="RHEA:36683"/>
        <dbReference type="Rhea" id="RHEA-COMP:10131"/>
        <dbReference type="Rhea" id="RHEA-COMP:11032"/>
        <dbReference type="ChEBI" id="CHEBI:29950"/>
        <dbReference type="ChEBI" id="CHEBI:57287"/>
        <dbReference type="ChEBI" id="CHEBI:57379"/>
        <dbReference type="ChEBI" id="CHEBI:74151"/>
        <dbReference type="EC" id="2.3.1.225"/>
    </reaction>
</comment>
<keyword evidence="13" id="KW-1185">Reference proteome</keyword>
<dbReference type="EC" id="2.3.1.225" evidence="10"/>
<keyword evidence="3 10" id="KW-0808">Transferase</keyword>
<protein>
    <recommendedName>
        <fullName evidence="10">Palmitoyltransferase</fullName>
        <ecNumber evidence="10">2.3.1.225</ecNumber>
    </recommendedName>
</protein>
<dbReference type="eggNOG" id="KOG1311">
    <property type="taxonomic scope" value="Eukaryota"/>
</dbReference>